<gene>
    <name evidence="2" type="ORF">CALK_1309</name>
</gene>
<evidence type="ECO:0000313" key="3">
    <source>
        <dbReference type="Proteomes" id="UP000017148"/>
    </source>
</evidence>
<dbReference type="OrthoDB" id="9146744at2"/>
<dbReference type="STRING" id="1313304.CALK_1309"/>
<accession>U7D7F3</accession>
<reference evidence="2 3" key="1">
    <citation type="journal article" date="2013" name="Environ. Microbiol.">
        <title>Genome analysis of Chitinivibrio alkaliphilus gen. nov., sp. nov., a novel extremely haloalkaliphilic anaerobic chitinolytic bacterium from the candidate phylum Termite Group 3.</title>
        <authorList>
            <person name="Sorokin D.Y."/>
            <person name="Gumerov V.M."/>
            <person name="Rakitin A.L."/>
            <person name="Beletsky A.V."/>
            <person name="Damste J.S."/>
            <person name="Muyzer G."/>
            <person name="Mardanov A.V."/>
            <person name="Ravin N.V."/>
        </authorList>
    </citation>
    <scope>NUCLEOTIDE SEQUENCE [LARGE SCALE GENOMIC DNA]</scope>
    <source>
        <strain evidence="2 3">ACht1</strain>
    </source>
</reference>
<proteinExistence type="predicted"/>
<dbReference type="AlphaFoldDB" id="U7D7F3"/>
<dbReference type="Pfam" id="PF01973">
    <property type="entry name" value="MptE-like"/>
    <property type="match status" value="1"/>
</dbReference>
<comment type="caution">
    <text evidence="2">The sequence shown here is derived from an EMBL/GenBank/DDBJ whole genome shotgun (WGS) entry which is preliminary data.</text>
</comment>
<dbReference type="EMBL" id="ASJR01000009">
    <property type="protein sequence ID" value="ERP31858.1"/>
    <property type="molecule type" value="Genomic_DNA"/>
</dbReference>
<dbReference type="eggNOG" id="COG2604">
    <property type="taxonomic scope" value="Bacteria"/>
</dbReference>
<keyword evidence="3" id="KW-1185">Reference proteome</keyword>
<evidence type="ECO:0000259" key="1">
    <source>
        <dbReference type="Pfam" id="PF01973"/>
    </source>
</evidence>
<evidence type="ECO:0000313" key="2">
    <source>
        <dbReference type="EMBL" id="ERP31858.1"/>
    </source>
</evidence>
<dbReference type="PANTHER" id="PTHR41786:SF1">
    <property type="entry name" value="6-HYDROXYMETHYLPTERIN DIPHOSPHOKINASE MPTE-LIKE DOMAIN-CONTAINING PROTEIN"/>
    <property type="match status" value="1"/>
</dbReference>
<sequence length="309" mass="35352">MILNKNVLIQKIRSAFPPTYTTEFDTLSRKEEGSYYRSFYSSYNAPLLGKLFAQKNFHQKGDYLVYGLGAGQYIFELLEAGFSGTLYLLETDPYLVKHLEETSRILSLLEDTPQIVFALCTTQAELHQFLHRLPTTLHVRYFPGSLNTIASPLTALQHWLQNRRIDLANTSEEQEHLFDENSSHNHARNDPDFTTTILPSLHTLPLLILMGGPSLHEALPYLSQLRPYFVLLSTSRNGSLLAEANILPDFWIDMDPWPKHKVWSRLKTADPRAGLIYLDTTSTLIHSYFSGKKYILYSHTSSPGKKQFP</sequence>
<feature type="domain" description="6-hydroxymethylpterin diphosphokinase MptE-like" evidence="1">
    <location>
        <begin position="193"/>
        <end position="300"/>
    </location>
</feature>
<name>U7D7F3_9BACT</name>
<organism evidence="2 3">
    <name type="scientific">Chitinivibrio alkaliphilus ACht1</name>
    <dbReference type="NCBI Taxonomy" id="1313304"/>
    <lineage>
        <taxon>Bacteria</taxon>
        <taxon>Pseudomonadati</taxon>
        <taxon>Fibrobacterota</taxon>
        <taxon>Chitinivibrionia</taxon>
        <taxon>Chitinivibrionales</taxon>
        <taxon>Chitinivibrionaceae</taxon>
        <taxon>Chitinivibrio</taxon>
    </lineage>
</organism>
<protein>
    <recommendedName>
        <fullName evidence="1">6-hydroxymethylpterin diphosphokinase MptE-like domain-containing protein</fullName>
    </recommendedName>
</protein>
<dbReference type="InterPro" id="IPR002826">
    <property type="entry name" value="MptE-like"/>
</dbReference>
<dbReference type="Proteomes" id="UP000017148">
    <property type="component" value="Unassembled WGS sequence"/>
</dbReference>
<dbReference type="PANTHER" id="PTHR41786">
    <property type="entry name" value="MOTILITY ACCESSORY FACTOR MAF"/>
    <property type="match status" value="1"/>
</dbReference>
<dbReference type="RefSeq" id="WP_022636777.1">
    <property type="nucleotide sequence ID" value="NZ_ASJR01000009.1"/>
</dbReference>